<keyword evidence="2" id="KW-1185">Reference proteome</keyword>
<proteinExistence type="predicted"/>
<dbReference type="EMBL" id="CP060436">
    <property type="protein sequence ID" value="QPM89259.1"/>
    <property type="molecule type" value="Genomic_DNA"/>
</dbReference>
<accession>A0A418SF82</accession>
<sequence length="134" mass="13701">MILRPLLLSAPLFLAACNLPIFQADPAPTGLPAARIAEEPAGMVEQADGAVQSGQLGSTLATLGAATEAGLWLKTPLVTKRQPGEVYSAQTGKRLAVDLIPIEGPATGGSRLSLQAMQQLGLSLTSLAEVDVSA</sequence>
<dbReference type="KEGG" id="palw:PSAL_004740"/>
<dbReference type="AlphaFoldDB" id="A0A418SF82"/>
<organism evidence="1 2">
    <name type="scientific">Pseudooceanicola algae</name>
    <dbReference type="NCBI Taxonomy" id="1537215"/>
    <lineage>
        <taxon>Bacteria</taxon>
        <taxon>Pseudomonadati</taxon>
        <taxon>Pseudomonadota</taxon>
        <taxon>Alphaproteobacteria</taxon>
        <taxon>Rhodobacterales</taxon>
        <taxon>Paracoccaceae</taxon>
        <taxon>Pseudooceanicola</taxon>
    </lineage>
</organism>
<dbReference type="Proteomes" id="UP000283786">
    <property type="component" value="Chromosome"/>
</dbReference>
<evidence type="ECO:0000313" key="1">
    <source>
        <dbReference type="EMBL" id="QPM89259.1"/>
    </source>
</evidence>
<evidence type="ECO:0008006" key="3">
    <source>
        <dbReference type="Google" id="ProtNLM"/>
    </source>
</evidence>
<dbReference type="PROSITE" id="PS51257">
    <property type="entry name" value="PROKAR_LIPOPROTEIN"/>
    <property type="match status" value="1"/>
</dbReference>
<protein>
    <recommendedName>
        <fullName evidence="3">D-galactarate dehydratase</fullName>
    </recommendedName>
</protein>
<gene>
    <name evidence="1" type="ORF">PSAL_004740</name>
</gene>
<reference evidence="1 2" key="1">
    <citation type="submission" date="2020-08" db="EMBL/GenBank/DDBJ databases">
        <title>Genome sequence of Rhodobacteraceae bacterium Lw-13e.</title>
        <authorList>
            <person name="Poehlein A."/>
            <person name="Wolter L."/>
            <person name="Daniel R."/>
            <person name="Brinkhoff T."/>
        </authorList>
    </citation>
    <scope>NUCLEOTIDE SEQUENCE [LARGE SCALE GENOMIC DNA]</scope>
    <source>
        <strain evidence="1 2">Lw-13e</strain>
    </source>
</reference>
<name>A0A418SF82_9RHOB</name>
<evidence type="ECO:0000313" key="2">
    <source>
        <dbReference type="Proteomes" id="UP000283786"/>
    </source>
</evidence>